<feature type="transmembrane region" description="Helical" evidence="1">
    <location>
        <begin position="12"/>
        <end position="32"/>
    </location>
</feature>
<dbReference type="NCBIfam" id="NF041437">
    <property type="entry name" value="TfpZ"/>
    <property type="match status" value="1"/>
</dbReference>
<keyword evidence="1" id="KW-0812">Transmembrane</keyword>
<evidence type="ECO:0000256" key="1">
    <source>
        <dbReference type="SAM" id="Phobius"/>
    </source>
</evidence>
<dbReference type="AlphaFoldDB" id="A0AAW4IQI5"/>
<dbReference type="RefSeq" id="WP_207970153.1">
    <property type="nucleotide sequence ID" value="NZ_JAGBKN010000027.1"/>
</dbReference>
<evidence type="ECO:0000313" key="3">
    <source>
        <dbReference type="Proteomes" id="UP000664161"/>
    </source>
</evidence>
<protein>
    <submittedName>
        <fullName evidence="2">Type IV pilin accessory protein</fullName>
    </submittedName>
</protein>
<keyword evidence="1" id="KW-0472">Membrane</keyword>
<feature type="transmembrane region" description="Helical" evidence="1">
    <location>
        <begin position="44"/>
        <end position="64"/>
    </location>
</feature>
<name>A0AAW4IQI5_9GAMM</name>
<sequence>MSDKLKFSVMYLAIATMVLLVVVTVIYSLWYPFPLLLATGTQKLLQTIALVNIGLAVGLALMIFRKTKADFIKDMVISALVQLIFLMISIYGVYQIRPVWIAYNVDRFELILHTDLVNTKINDADNRFKKPSYLSPQYVGVELSADNEERNSNMFDEVLHGISIAQRPERYVPIQQVSKKVIDRSKDLSLLNKYNNESDVKFILDKHPQADRFLPLQAKVVDMTVLINSRNKGEVISIVDLRPW</sequence>
<evidence type="ECO:0000313" key="2">
    <source>
        <dbReference type="EMBL" id="MBO1517729.1"/>
    </source>
</evidence>
<dbReference type="EMBL" id="JAGBKN010000027">
    <property type="protein sequence ID" value="MBO1517729.1"/>
    <property type="molecule type" value="Genomic_DNA"/>
</dbReference>
<keyword evidence="3" id="KW-1185">Reference proteome</keyword>
<keyword evidence="1" id="KW-1133">Transmembrane helix</keyword>
<organism evidence="2 3">
    <name type="scientific">Psychrobacter halodurans</name>
    <dbReference type="NCBI Taxonomy" id="2818439"/>
    <lineage>
        <taxon>Bacteria</taxon>
        <taxon>Pseudomonadati</taxon>
        <taxon>Pseudomonadota</taxon>
        <taxon>Gammaproteobacteria</taxon>
        <taxon>Moraxellales</taxon>
        <taxon>Moraxellaceae</taxon>
        <taxon>Psychrobacter</taxon>
    </lineage>
</organism>
<dbReference type="InterPro" id="IPR047814">
    <property type="entry name" value="TfpX/TfpZ-like"/>
</dbReference>
<gene>
    <name evidence="2" type="ORF">J3491_10350</name>
</gene>
<proteinExistence type="predicted"/>
<feature type="transmembrane region" description="Helical" evidence="1">
    <location>
        <begin position="76"/>
        <end position="94"/>
    </location>
</feature>
<accession>A0AAW4IQI5</accession>
<dbReference type="Proteomes" id="UP000664161">
    <property type="component" value="Unassembled WGS sequence"/>
</dbReference>
<reference evidence="2 3" key="1">
    <citation type="submission" date="2021-03" db="EMBL/GenBank/DDBJ databases">
        <authorList>
            <person name="Shang D.-D."/>
            <person name="Du Z.-J."/>
            <person name="Chen G.-J."/>
        </authorList>
    </citation>
    <scope>NUCLEOTIDE SEQUENCE [LARGE SCALE GENOMIC DNA]</scope>
    <source>
        <strain evidence="2 3">F2608</strain>
    </source>
</reference>
<comment type="caution">
    <text evidence="2">The sequence shown here is derived from an EMBL/GenBank/DDBJ whole genome shotgun (WGS) entry which is preliminary data.</text>
</comment>